<dbReference type="EMBL" id="CADCTC010000253">
    <property type="protein sequence ID" value="CAA9291579.1"/>
    <property type="molecule type" value="Genomic_DNA"/>
</dbReference>
<dbReference type="InterPro" id="IPR001296">
    <property type="entry name" value="Glyco_trans_1"/>
</dbReference>
<evidence type="ECO:0000259" key="2">
    <source>
        <dbReference type="Pfam" id="PF13579"/>
    </source>
</evidence>
<sequence length="386" mass="41229">MNVGGPAVHITQLTAGLATVYPQRFEQLVITGMEAPHEASMLPLARARGIEPLVLPELGRELAAKDDAAALLRLYRVFRRWKPDVVETHTAKAGTLGRLAAALARVPVRVHVFHGHVLRGYFGPAKTRAFVEIERALARLTTRVVTLGETQRREILGFGIGSPETVVSIPLGFELGPFMSAGRGALRRELGLAEDMPPAEREPLVGIVGRLAPIKRHDVFLRAARRVLDELPAARFVVVGDGETRGETERLAAQLGLAERTHFLGWRGHTETPGVFADLDVVVNTSDNEGMPSALIEALAAGRPVVATSVGGVPDVVSEGVTGLLAPAGDAGAVAAACVRLLRDPALRQALGTNGRIAVYPRFDVSTLLSTMNGFYTSLVAAWRGN</sequence>
<feature type="domain" description="Glycosyltransferase subfamily 4-like N-terminal" evidence="2">
    <location>
        <begin position="4"/>
        <end position="172"/>
    </location>
</feature>
<dbReference type="AlphaFoldDB" id="A0A6J4JZJ0"/>
<dbReference type="GO" id="GO:0016758">
    <property type="term" value="F:hexosyltransferase activity"/>
    <property type="evidence" value="ECO:0007669"/>
    <property type="project" value="TreeGrafter"/>
</dbReference>
<reference evidence="3" key="1">
    <citation type="submission" date="2020-02" db="EMBL/GenBank/DDBJ databases">
        <authorList>
            <person name="Meier V. D."/>
        </authorList>
    </citation>
    <scope>NUCLEOTIDE SEQUENCE</scope>
    <source>
        <strain evidence="3">AVDCRST_MAG77</strain>
    </source>
</reference>
<dbReference type="PANTHER" id="PTHR45947">
    <property type="entry name" value="SULFOQUINOVOSYL TRANSFERASE SQD2"/>
    <property type="match status" value="1"/>
</dbReference>
<dbReference type="Pfam" id="PF00534">
    <property type="entry name" value="Glycos_transf_1"/>
    <property type="match status" value="1"/>
</dbReference>
<name>A0A6J4JZJ0_9CHLR</name>
<organism evidence="3">
    <name type="scientific">uncultured Chloroflexota bacterium</name>
    <dbReference type="NCBI Taxonomy" id="166587"/>
    <lineage>
        <taxon>Bacteria</taxon>
        <taxon>Bacillati</taxon>
        <taxon>Chloroflexota</taxon>
        <taxon>environmental samples</taxon>
    </lineage>
</organism>
<dbReference type="SUPFAM" id="SSF53756">
    <property type="entry name" value="UDP-Glycosyltransferase/glycogen phosphorylase"/>
    <property type="match status" value="1"/>
</dbReference>
<feature type="domain" description="Glycosyl transferase family 1" evidence="1">
    <location>
        <begin position="199"/>
        <end position="356"/>
    </location>
</feature>
<evidence type="ECO:0000259" key="1">
    <source>
        <dbReference type="Pfam" id="PF00534"/>
    </source>
</evidence>
<accession>A0A6J4JZJ0</accession>
<gene>
    <name evidence="3" type="ORF">AVDCRST_MAG77-5190</name>
</gene>
<dbReference type="PANTHER" id="PTHR45947:SF3">
    <property type="entry name" value="SULFOQUINOVOSYL TRANSFERASE SQD2"/>
    <property type="match status" value="1"/>
</dbReference>
<dbReference type="Pfam" id="PF13579">
    <property type="entry name" value="Glyco_trans_4_4"/>
    <property type="match status" value="1"/>
</dbReference>
<protein>
    <submittedName>
        <fullName evidence="3">Uncharacterized protein</fullName>
    </submittedName>
</protein>
<dbReference type="InterPro" id="IPR050194">
    <property type="entry name" value="Glycosyltransferase_grp1"/>
</dbReference>
<proteinExistence type="predicted"/>
<dbReference type="InterPro" id="IPR028098">
    <property type="entry name" value="Glyco_trans_4-like_N"/>
</dbReference>
<dbReference type="Gene3D" id="3.40.50.2000">
    <property type="entry name" value="Glycogen Phosphorylase B"/>
    <property type="match status" value="2"/>
</dbReference>
<evidence type="ECO:0000313" key="3">
    <source>
        <dbReference type="EMBL" id="CAA9291579.1"/>
    </source>
</evidence>